<evidence type="ECO:0000256" key="4">
    <source>
        <dbReference type="ARBA" id="ARBA00023242"/>
    </source>
</evidence>
<dbReference type="Gramene" id="EME28400">
    <property type="protein sequence ID" value="EME28400"/>
    <property type="gene ID" value="Gasu_40960"/>
</dbReference>
<dbReference type="PANTHER" id="PTHR21277">
    <property type="entry name" value="TRANSCRIPTIONAL ADAPTER 1"/>
    <property type="match status" value="1"/>
</dbReference>
<dbReference type="Proteomes" id="UP000030680">
    <property type="component" value="Unassembled WGS sequence"/>
</dbReference>
<dbReference type="GO" id="GO:0005634">
    <property type="term" value="C:nucleus"/>
    <property type="evidence" value="ECO:0007669"/>
    <property type="project" value="UniProtKB-SubCell"/>
</dbReference>
<keyword evidence="2" id="KW-0805">Transcription regulation</keyword>
<dbReference type="GO" id="GO:0000124">
    <property type="term" value="C:SAGA complex"/>
    <property type="evidence" value="ECO:0007669"/>
    <property type="project" value="TreeGrafter"/>
</dbReference>
<organism evidence="5 6">
    <name type="scientific">Galdieria sulphuraria</name>
    <name type="common">Red alga</name>
    <dbReference type="NCBI Taxonomy" id="130081"/>
    <lineage>
        <taxon>Eukaryota</taxon>
        <taxon>Rhodophyta</taxon>
        <taxon>Bangiophyceae</taxon>
        <taxon>Galdieriales</taxon>
        <taxon>Galdieriaceae</taxon>
        <taxon>Galdieria</taxon>
    </lineage>
</organism>
<dbReference type="OrthoDB" id="8931at2759"/>
<dbReference type="InterPro" id="IPR024738">
    <property type="entry name" value="Hfi1/Tada1"/>
</dbReference>
<dbReference type="KEGG" id="gsl:Gasu_40960"/>
<dbReference type="PANTHER" id="PTHR21277:SF5">
    <property type="entry name" value="TRANSCRIPTIONAL ADAPTER 1"/>
    <property type="match status" value="1"/>
</dbReference>
<proteinExistence type="predicted"/>
<keyword evidence="4" id="KW-0539">Nucleus</keyword>
<protein>
    <submittedName>
        <fullName evidence="5">Uncharacterized protein</fullName>
    </submittedName>
</protein>
<dbReference type="AlphaFoldDB" id="M2WWM5"/>
<reference evidence="6" key="1">
    <citation type="journal article" date="2013" name="Science">
        <title>Gene transfer from bacteria and archaea facilitated evolution of an extremophilic eukaryote.</title>
        <authorList>
            <person name="Schonknecht G."/>
            <person name="Chen W.H."/>
            <person name="Ternes C.M."/>
            <person name="Barbier G.G."/>
            <person name="Shrestha R.P."/>
            <person name="Stanke M."/>
            <person name="Brautigam A."/>
            <person name="Baker B.J."/>
            <person name="Banfield J.F."/>
            <person name="Garavito R.M."/>
            <person name="Carr K."/>
            <person name="Wilkerson C."/>
            <person name="Rensing S.A."/>
            <person name="Gagneul D."/>
            <person name="Dickenson N.E."/>
            <person name="Oesterhelt C."/>
            <person name="Lercher M.J."/>
            <person name="Weber A.P."/>
        </authorList>
    </citation>
    <scope>NUCLEOTIDE SEQUENCE [LARGE SCALE GENOMIC DNA]</scope>
    <source>
        <strain evidence="6">074W</strain>
    </source>
</reference>
<evidence type="ECO:0000256" key="1">
    <source>
        <dbReference type="ARBA" id="ARBA00004123"/>
    </source>
</evidence>
<accession>M2WWM5</accession>
<evidence type="ECO:0000256" key="3">
    <source>
        <dbReference type="ARBA" id="ARBA00023163"/>
    </source>
</evidence>
<dbReference type="Pfam" id="PF12767">
    <property type="entry name" value="SAGA-Tad1"/>
    <property type="match status" value="1"/>
</dbReference>
<evidence type="ECO:0000256" key="2">
    <source>
        <dbReference type="ARBA" id="ARBA00023015"/>
    </source>
</evidence>
<sequence>MVTTKGVDIHCSQSTGKQTLLRSLLQIGVSPERVENYYEILCQFFTGKLAKYQLEEKLKSLLSPQAIQVHNETFIQVLQQAQQGGNTLVPSLTTHEKDSKYLKRRLLVKRPIKSITCWNDTQESYPESKVTGNKKRKRNNMAKVQSAHSLMMHDKDSLGETITKPSLDRKAEDNMARNSREEEMTPTFIYQQWKDAIQQHFINRISKRMKQIAAENGIYQIDKDATIDLFHALEFHLLDIIKGTREPILCCCCYEQRKNNKYLPRTLSIRDLYRFVTEYAQDALGDPYSIDRISLAFF</sequence>
<dbReference type="GO" id="GO:0006357">
    <property type="term" value="P:regulation of transcription by RNA polymerase II"/>
    <property type="evidence" value="ECO:0007669"/>
    <property type="project" value="TreeGrafter"/>
</dbReference>
<dbReference type="EMBL" id="KB454520">
    <property type="protein sequence ID" value="EME28400.1"/>
    <property type="molecule type" value="Genomic_DNA"/>
</dbReference>
<dbReference type="RefSeq" id="XP_005704920.1">
    <property type="nucleotide sequence ID" value="XM_005704863.1"/>
</dbReference>
<comment type="subcellular location">
    <subcellularLocation>
        <location evidence="1">Nucleus</location>
    </subcellularLocation>
</comment>
<evidence type="ECO:0000313" key="5">
    <source>
        <dbReference type="EMBL" id="EME28400.1"/>
    </source>
</evidence>
<name>M2WWM5_GALSU</name>
<keyword evidence="3" id="KW-0804">Transcription</keyword>
<keyword evidence="6" id="KW-1185">Reference proteome</keyword>
<gene>
    <name evidence="5" type="ORF">Gasu_40960</name>
</gene>
<dbReference type="GO" id="GO:0003713">
    <property type="term" value="F:transcription coactivator activity"/>
    <property type="evidence" value="ECO:0007669"/>
    <property type="project" value="TreeGrafter"/>
</dbReference>
<evidence type="ECO:0000313" key="6">
    <source>
        <dbReference type="Proteomes" id="UP000030680"/>
    </source>
</evidence>
<dbReference type="GeneID" id="17087239"/>